<dbReference type="InterPro" id="IPR036390">
    <property type="entry name" value="WH_DNA-bd_sf"/>
</dbReference>
<evidence type="ECO:0000313" key="6">
    <source>
        <dbReference type="EMBL" id="SEB59532.1"/>
    </source>
</evidence>
<dbReference type="Proteomes" id="UP000199665">
    <property type="component" value="Unassembled WGS sequence"/>
</dbReference>
<proteinExistence type="inferred from homology"/>
<evidence type="ECO:0000256" key="4">
    <source>
        <dbReference type="ARBA" id="ARBA00023163"/>
    </source>
</evidence>
<dbReference type="Pfam" id="PF00126">
    <property type="entry name" value="HTH_1"/>
    <property type="match status" value="1"/>
</dbReference>
<evidence type="ECO:0000256" key="1">
    <source>
        <dbReference type="ARBA" id="ARBA00009437"/>
    </source>
</evidence>
<evidence type="ECO:0000256" key="3">
    <source>
        <dbReference type="ARBA" id="ARBA00023125"/>
    </source>
</evidence>
<keyword evidence="7" id="KW-1185">Reference proteome</keyword>
<keyword evidence="2" id="KW-0805">Transcription regulation</keyword>
<dbReference type="InterPro" id="IPR036388">
    <property type="entry name" value="WH-like_DNA-bd_sf"/>
</dbReference>
<dbReference type="SUPFAM" id="SSF46785">
    <property type="entry name" value="Winged helix' DNA-binding domain"/>
    <property type="match status" value="1"/>
</dbReference>
<dbReference type="PANTHER" id="PTHR30537:SF5">
    <property type="entry name" value="HTH-TYPE TRANSCRIPTIONAL ACTIVATOR TTDR-RELATED"/>
    <property type="match status" value="1"/>
</dbReference>
<dbReference type="Gene3D" id="1.10.10.10">
    <property type="entry name" value="Winged helix-like DNA-binding domain superfamily/Winged helix DNA-binding domain"/>
    <property type="match status" value="1"/>
</dbReference>
<evidence type="ECO:0000256" key="2">
    <source>
        <dbReference type="ARBA" id="ARBA00023015"/>
    </source>
</evidence>
<accession>A0ABY0XL56</accession>
<reference evidence="6 7" key="1">
    <citation type="submission" date="2016-10" db="EMBL/GenBank/DDBJ databases">
        <authorList>
            <person name="Varghese N."/>
            <person name="Submissions S."/>
        </authorList>
    </citation>
    <scope>NUCLEOTIDE SEQUENCE [LARGE SCALE GENOMIC DNA]</scope>
    <source>
        <strain evidence="6 7">DSM 18327</strain>
    </source>
</reference>
<dbReference type="EMBL" id="FNRV01000001">
    <property type="protein sequence ID" value="SEB59532.1"/>
    <property type="molecule type" value="Genomic_DNA"/>
</dbReference>
<gene>
    <name evidence="6" type="ORF">SAMN05216205_0056</name>
</gene>
<dbReference type="PANTHER" id="PTHR30537">
    <property type="entry name" value="HTH-TYPE TRANSCRIPTIONAL REGULATOR"/>
    <property type="match status" value="1"/>
</dbReference>
<comment type="caution">
    <text evidence="6">The sequence shown here is derived from an EMBL/GenBank/DDBJ whole genome shotgun (WGS) entry which is preliminary data.</text>
</comment>
<organism evidence="6 7">
    <name type="scientific">Pseudomonas mohnii</name>
    <dbReference type="NCBI Taxonomy" id="395600"/>
    <lineage>
        <taxon>Bacteria</taxon>
        <taxon>Pseudomonadati</taxon>
        <taxon>Pseudomonadota</taxon>
        <taxon>Gammaproteobacteria</taxon>
        <taxon>Pseudomonadales</taxon>
        <taxon>Pseudomonadaceae</taxon>
        <taxon>Pseudomonas</taxon>
    </lineage>
</organism>
<keyword evidence="3" id="KW-0238">DNA-binding</keyword>
<name>A0ABY0XL56_9PSED</name>
<dbReference type="Gene3D" id="3.40.190.290">
    <property type="match status" value="1"/>
</dbReference>
<sequence length="312" mass="34971">MDLLNSLRVFVRVADAGSFTTAAQALDFSTAQVSRLVAELEQHVQARLLQRTTRRLSLTEAGERFLLRARQILDDMAEATAEARGAHLEPNGRLRLHCLTGLGVLMTPLIARYCELYPDVVVEMTLSQRNPDPLEDGHDVVISIAQDLADSQFVAQTVGRIFSMPCASPAYIARRGLPTRPEHLNEHCCLRMIDPLHGDEWVFRDEQGEHCVVPGKTFQSNVPEAMVNASEAGMGISLLPFYTATRSLREGTLLRLLGDHRLRERNVYALYPSKRFLDAKVRTWVDFLKAELPGLFSGHEVIANDVRHWGMS</sequence>
<dbReference type="InterPro" id="IPR000847">
    <property type="entry name" value="LysR_HTH_N"/>
</dbReference>
<dbReference type="RefSeq" id="WP_090461722.1">
    <property type="nucleotide sequence ID" value="NZ_FNRV01000001.1"/>
</dbReference>
<evidence type="ECO:0000313" key="7">
    <source>
        <dbReference type="Proteomes" id="UP000199665"/>
    </source>
</evidence>
<dbReference type="Pfam" id="PF03466">
    <property type="entry name" value="LysR_substrate"/>
    <property type="match status" value="1"/>
</dbReference>
<dbReference type="PROSITE" id="PS50931">
    <property type="entry name" value="HTH_LYSR"/>
    <property type="match status" value="1"/>
</dbReference>
<comment type="similarity">
    <text evidence="1">Belongs to the LysR transcriptional regulatory family.</text>
</comment>
<evidence type="ECO:0000259" key="5">
    <source>
        <dbReference type="PROSITE" id="PS50931"/>
    </source>
</evidence>
<dbReference type="CDD" id="cd08422">
    <property type="entry name" value="PBP2_CrgA_like"/>
    <property type="match status" value="1"/>
</dbReference>
<protein>
    <submittedName>
        <fullName evidence="6">Transcriptional regulator, LysR family</fullName>
    </submittedName>
</protein>
<dbReference type="InterPro" id="IPR005119">
    <property type="entry name" value="LysR_subst-bd"/>
</dbReference>
<keyword evidence="4" id="KW-0804">Transcription</keyword>
<dbReference type="SUPFAM" id="SSF53850">
    <property type="entry name" value="Periplasmic binding protein-like II"/>
    <property type="match status" value="1"/>
</dbReference>
<feature type="domain" description="HTH lysR-type" evidence="5">
    <location>
        <begin position="1"/>
        <end position="59"/>
    </location>
</feature>
<dbReference type="InterPro" id="IPR058163">
    <property type="entry name" value="LysR-type_TF_proteobact-type"/>
</dbReference>